<name>A0AAI9HVH0_MORMO</name>
<sequence length="294" mass="33108">MNIAETFHHLEDNLALLKRVLAEKSPLYARVCVIPPVADGDENLPVDRIEPTLLYGAQAIEQTQRSYTDLHIKDGLSQKSTRRTAGVLWYDDETPEFTSDVMALVTAINTAKQSIQDHIITDYSSQNARFNALHNACPGVMTLHLYRQIRAWHNADIQSVRFSWQRKSLLRIPDKAKLLANMQADVLDNSDVTVPVGNLVQRIANTPQDKLRLRRPAKIQPVANIQFRAEVEGEPPTLKGVTALMPYIIIQNQSLDVKPLKNYSPRDIQRSKDRLATEVIGTFHGETIEMLIGG</sequence>
<evidence type="ECO:0000256" key="1">
    <source>
        <dbReference type="ARBA" id="ARBA00022490"/>
    </source>
</evidence>
<accession>A0AAI9HVH0</accession>
<protein>
    <submittedName>
        <fullName evidence="4">DNA replication terminus site-binding protein</fullName>
    </submittedName>
</protein>
<dbReference type="AlphaFoldDB" id="A0AAI9HVH0"/>
<keyword evidence="1" id="KW-0963">Cytoplasm</keyword>
<comment type="caution">
    <text evidence="4">The sequence shown here is derived from an EMBL/GenBank/DDBJ whole genome shotgun (WGS) entry which is preliminary data.</text>
</comment>
<dbReference type="InterPro" id="IPR036381">
    <property type="entry name" value="Tus_dom1"/>
</dbReference>
<dbReference type="EMBL" id="ABKJEP030000095">
    <property type="protein sequence ID" value="EMO9458474.1"/>
    <property type="molecule type" value="Genomic_DNA"/>
</dbReference>
<reference evidence="4" key="1">
    <citation type="submission" date="2024-02" db="EMBL/GenBank/DDBJ databases">
        <authorList>
            <consortium name="Clinical and Environmental Microbiology Branch: Whole genome sequencing antimicrobial resistance pathogens in the healthcare setting"/>
        </authorList>
    </citation>
    <scope>NUCLEOTIDE SEQUENCE</scope>
    <source>
        <strain evidence="4">2023KU-00017</strain>
    </source>
</reference>
<keyword evidence="3" id="KW-0238">DNA-binding</keyword>
<dbReference type="InterPro" id="IPR036384">
    <property type="entry name" value="Tus_sf"/>
</dbReference>
<evidence type="ECO:0000256" key="3">
    <source>
        <dbReference type="ARBA" id="ARBA00023125"/>
    </source>
</evidence>
<dbReference type="InterPro" id="IPR008865">
    <property type="entry name" value="DNA_replication_term_site-bd"/>
</dbReference>
<organism evidence="4">
    <name type="scientific">Morganella morganii</name>
    <name type="common">Proteus morganii</name>
    <dbReference type="NCBI Taxonomy" id="582"/>
    <lineage>
        <taxon>Bacteria</taxon>
        <taxon>Pseudomonadati</taxon>
        <taxon>Pseudomonadota</taxon>
        <taxon>Gammaproteobacteria</taxon>
        <taxon>Enterobacterales</taxon>
        <taxon>Morganellaceae</taxon>
        <taxon>Morganella</taxon>
    </lineage>
</organism>
<dbReference type="Gene3D" id="3.50.14.10">
    <property type="entry name" value="Replication terminator Tus, domain 1 superfamily/Replication terminator Tus"/>
    <property type="match status" value="1"/>
</dbReference>
<dbReference type="Pfam" id="PF05472">
    <property type="entry name" value="Ter"/>
    <property type="match status" value="1"/>
</dbReference>
<dbReference type="GO" id="GO:0003677">
    <property type="term" value="F:DNA binding"/>
    <property type="evidence" value="ECO:0007669"/>
    <property type="project" value="UniProtKB-KW"/>
</dbReference>
<dbReference type="NCBIfam" id="NF002810">
    <property type="entry name" value="PRK02951.1-4"/>
    <property type="match status" value="1"/>
</dbReference>
<dbReference type="SUPFAM" id="SSF56596">
    <property type="entry name" value="Replication terminator protein (Tus)"/>
    <property type="match status" value="1"/>
</dbReference>
<evidence type="ECO:0000256" key="2">
    <source>
        <dbReference type="ARBA" id="ARBA00022705"/>
    </source>
</evidence>
<gene>
    <name evidence="4" type="ORF">PN925_003893</name>
</gene>
<keyword evidence="2" id="KW-0235">DNA replication</keyword>
<evidence type="ECO:0000313" key="4">
    <source>
        <dbReference type="EMBL" id="EMO9458474.1"/>
    </source>
</evidence>
<proteinExistence type="predicted"/>
<dbReference type="GO" id="GO:0006274">
    <property type="term" value="P:DNA replication termination"/>
    <property type="evidence" value="ECO:0007669"/>
    <property type="project" value="InterPro"/>
</dbReference>
<dbReference type="GO" id="GO:0005737">
    <property type="term" value="C:cytoplasm"/>
    <property type="evidence" value="ECO:0007669"/>
    <property type="project" value="InterPro"/>
</dbReference>